<dbReference type="STRING" id="640205.SAMN05216381_0231"/>
<dbReference type="InterPro" id="IPR011009">
    <property type="entry name" value="Kinase-like_dom_sf"/>
</dbReference>
<evidence type="ECO:0000313" key="1">
    <source>
        <dbReference type="EMBL" id="SDE88602.1"/>
    </source>
</evidence>
<dbReference type="SUPFAM" id="SSF56112">
    <property type="entry name" value="Protein kinase-like (PK-like)"/>
    <property type="match status" value="1"/>
</dbReference>
<sequence length="231" mass="26305">MATLIGYHSAVQASSTFDRWWQCNGAWVEPLNQRRDGESGVQLLHPRNPSYPALYSKRQTGHLYRCLRHPLGRPTIMRELEAYRAFARLGISVPKIVYGAARKHEGDWQALLITQALPGFISLEQWYAVERSAEHVTVMLTALANTLARLHHGRWQHGCCYAKHIFVKVSSNDGAPPAAEIALLDLEKSRRRWRAGNASRHDMRQLRRHSGAMPDGDWSLLMETYAALMRP</sequence>
<name>A0A1G7GKC7_9GAMM</name>
<keyword evidence="1" id="KW-0808">Transferase</keyword>
<dbReference type="AlphaFoldDB" id="A0A1G7GKC7"/>
<dbReference type="Proteomes" id="UP000243378">
    <property type="component" value="Unassembled WGS sequence"/>
</dbReference>
<dbReference type="RefSeq" id="WP_092365235.1">
    <property type="nucleotide sequence ID" value="NZ_FNBM01000001.1"/>
</dbReference>
<organism evidence="1 2">
    <name type="scientific">Phytopseudomonas seleniipraecipitans</name>
    <dbReference type="NCBI Taxonomy" id="640205"/>
    <lineage>
        <taxon>Bacteria</taxon>
        <taxon>Pseudomonadati</taxon>
        <taxon>Pseudomonadota</taxon>
        <taxon>Gammaproteobacteria</taxon>
        <taxon>Pseudomonadales</taxon>
        <taxon>Pseudomonadaceae</taxon>
        <taxon>Phytopseudomonas</taxon>
    </lineage>
</organism>
<dbReference type="InterPro" id="IPR027023">
    <property type="entry name" value="Put_LipoPS_kinase_InaA"/>
</dbReference>
<gene>
    <name evidence="1" type="ORF">SAMN05216381_0231</name>
</gene>
<dbReference type="EMBL" id="FNBM01000001">
    <property type="protein sequence ID" value="SDE88602.1"/>
    <property type="molecule type" value="Genomic_DNA"/>
</dbReference>
<keyword evidence="1" id="KW-0418">Kinase</keyword>
<dbReference type="GO" id="GO:0016301">
    <property type="term" value="F:kinase activity"/>
    <property type="evidence" value="ECO:0007669"/>
    <property type="project" value="UniProtKB-KW"/>
</dbReference>
<proteinExistence type="predicted"/>
<protein>
    <submittedName>
        <fullName evidence="1">Lipopolysaccharide kinase (Kdo/WaaP) family protein</fullName>
    </submittedName>
</protein>
<dbReference type="OrthoDB" id="5405319at2"/>
<evidence type="ECO:0000313" key="2">
    <source>
        <dbReference type="Proteomes" id="UP000243378"/>
    </source>
</evidence>
<accession>A0A1G7GKC7</accession>
<reference evidence="1 2" key="1">
    <citation type="submission" date="2016-10" db="EMBL/GenBank/DDBJ databases">
        <authorList>
            <person name="de Groot N.N."/>
        </authorList>
    </citation>
    <scope>NUCLEOTIDE SEQUENCE [LARGE SCALE GENOMIC DNA]</scope>
    <source>
        <strain evidence="1 2">LMG 25475</strain>
    </source>
</reference>
<dbReference type="PIRSF" id="PIRSF026326">
    <property type="entry name" value="InaA"/>
    <property type="match status" value="1"/>
</dbReference>
<dbReference type="Pfam" id="PF06293">
    <property type="entry name" value="Kdo"/>
    <property type="match status" value="1"/>
</dbReference>